<evidence type="ECO:0000313" key="3">
    <source>
        <dbReference type="EMBL" id="WIM06705.1"/>
    </source>
</evidence>
<sequence length="83" mass="8840">MRQCNLYEAKTHLSQLVQAALDGEEILIARAGRPAVRLVPVEDKFPETGGFGCLKLPAGALEGAFTPETEAEISALLVGETTE</sequence>
<dbReference type="InterPro" id="IPR006442">
    <property type="entry name" value="Antitoxin_Phd/YefM"/>
</dbReference>
<reference evidence="3" key="1">
    <citation type="journal article" date="2023" name="Nat. Microbiol.">
        <title>Enrichment and characterization of a nitric oxide-reducing microbial community in a continuous bioreactor.</title>
        <authorList>
            <person name="Garrido-Amador P."/>
            <person name="Stortenbeker N."/>
            <person name="Wessels H.J.C.T."/>
            <person name="Speth D.R."/>
            <person name="Garcia-Heredia I."/>
            <person name="Kartal B."/>
        </authorList>
    </citation>
    <scope>NUCLEOTIDE SEQUENCE</scope>
    <source>
        <strain evidence="3">MAG1</strain>
    </source>
</reference>
<dbReference type="KEGG" id="npv:OHM77_05415"/>
<dbReference type="SUPFAM" id="SSF143120">
    <property type="entry name" value="YefM-like"/>
    <property type="match status" value="1"/>
</dbReference>
<name>A0AA49IY92_9PROT</name>
<dbReference type="InterPro" id="IPR036165">
    <property type="entry name" value="YefM-like_sf"/>
</dbReference>
<evidence type="ECO:0000256" key="2">
    <source>
        <dbReference type="RuleBase" id="RU362080"/>
    </source>
</evidence>
<accession>A0AA49IY92</accession>
<organism evidence="3">
    <name type="scientific">Candidatus Nitricoxidivorans perseverans</name>
    <dbReference type="NCBI Taxonomy" id="2975601"/>
    <lineage>
        <taxon>Bacteria</taxon>
        <taxon>Pseudomonadati</taxon>
        <taxon>Pseudomonadota</taxon>
        <taxon>Betaproteobacteria</taxon>
        <taxon>Nitrosomonadales</taxon>
        <taxon>Sterolibacteriaceae</taxon>
        <taxon>Candidatus Nitricoxidivorans</taxon>
    </lineage>
</organism>
<dbReference type="Gene3D" id="3.40.1620.10">
    <property type="entry name" value="YefM-like domain"/>
    <property type="match status" value="1"/>
</dbReference>
<dbReference type="Pfam" id="PF02604">
    <property type="entry name" value="PhdYeFM_antitox"/>
    <property type="match status" value="1"/>
</dbReference>
<protein>
    <recommendedName>
        <fullName evidence="2">Antitoxin</fullName>
    </recommendedName>
</protein>
<evidence type="ECO:0000256" key="1">
    <source>
        <dbReference type="ARBA" id="ARBA00009981"/>
    </source>
</evidence>
<gene>
    <name evidence="3" type="ORF">OHM77_05415</name>
</gene>
<dbReference type="AlphaFoldDB" id="A0AA49IY92"/>
<comment type="similarity">
    <text evidence="1 2">Belongs to the phD/YefM antitoxin family.</text>
</comment>
<proteinExistence type="inferred from homology"/>
<dbReference type="EMBL" id="CP107246">
    <property type="protein sequence ID" value="WIM06705.1"/>
    <property type="molecule type" value="Genomic_DNA"/>
</dbReference>
<dbReference type="NCBIfam" id="TIGR01552">
    <property type="entry name" value="phd_fam"/>
    <property type="match status" value="1"/>
</dbReference>
<comment type="function">
    <text evidence="2">Antitoxin component of a type II toxin-antitoxin (TA) system.</text>
</comment>
<dbReference type="Proteomes" id="UP001234916">
    <property type="component" value="Chromosome"/>
</dbReference>